<protein>
    <recommendedName>
        <fullName evidence="2">DUF3078 domain-containing protein</fullName>
    </recommendedName>
</protein>
<evidence type="ECO:0000313" key="1">
    <source>
        <dbReference type="EMBL" id="EJX08469.1"/>
    </source>
</evidence>
<dbReference type="EMBL" id="AMCI01000618">
    <property type="protein sequence ID" value="EJX08469.1"/>
    <property type="molecule type" value="Genomic_DNA"/>
</dbReference>
<organism evidence="1">
    <name type="scientific">gut metagenome</name>
    <dbReference type="NCBI Taxonomy" id="749906"/>
    <lineage>
        <taxon>unclassified sequences</taxon>
        <taxon>metagenomes</taxon>
        <taxon>organismal metagenomes</taxon>
    </lineage>
</organism>
<proteinExistence type="predicted"/>
<dbReference type="Pfam" id="PF11276">
    <property type="entry name" value="DUF3078"/>
    <property type="match status" value="1"/>
</dbReference>
<name>J9GLW8_9ZZZZ</name>
<comment type="caution">
    <text evidence="1">The sequence shown here is derived from an EMBL/GenBank/DDBJ whole genome shotgun (WGS) entry which is preliminary data.</text>
</comment>
<reference evidence="1" key="1">
    <citation type="journal article" date="2012" name="PLoS ONE">
        <title>Gene sets for utilization of primary and secondary nutrition supplies in the distal gut of endangered iberian lynx.</title>
        <authorList>
            <person name="Alcaide M."/>
            <person name="Messina E."/>
            <person name="Richter M."/>
            <person name="Bargiela R."/>
            <person name="Peplies J."/>
            <person name="Huws S.A."/>
            <person name="Newbold C.J."/>
            <person name="Golyshin P.N."/>
            <person name="Simon M.A."/>
            <person name="Lopez G."/>
            <person name="Yakimov M.M."/>
            <person name="Ferrer M."/>
        </authorList>
    </citation>
    <scope>NUCLEOTIDE SEQUENCE</scope>
</reference>
<accession>J9GLW8</accession>
<dbReference type="InterPro" id="IPR021428">
    <property type="entry name" value="DUF3078"/>
</dbReference>
<sequence length="536" mass="61431">MDSLMDSLPVLIEQNGSADSDSVVRPKHLLHERPDSLQIGPDSLQIGPDSLQMRSDSLAVVSDSLSAPSDSLQLQSDSLAASKKVKEVTPKRKKRRPEMSKLLKPYLLLKLAKTGNSSFRMDTVSILQQKYLGVLDYLNDPATPERYIEVSPDYYKLFVPFTYFYGPLNHYSQLNWKFRMPDTLPSQTPALLPYDTLAFTSMARAEEVVDRTLLSAYVNHPRLIRFTEAEIDEGGVFKDNLEKEAKSKPSVVKLFVQENMLDVKEDVEVVIHKPNWWKLGGNGSLQFTQTHFSDNWYKGGENTHSVLAFLNLYANYNDREKVQWESLLEAKLGFVSAPSDEKHDYLVNNDQFRLYSKVGLQAISKWYYTISTELKTQFCKAYPANSDELKAEFLAPLDWSNSIGMDYKLKKKKLNLSVFLAPFSHTMRYVGGKDVNETKYGLEEGQTVKHDFGSQMQSKIAWKVIPSITLDSRLDYLTSYEWVRIDWESTVNFALNRYLSAKFYVWARFDDSAEPKEGSSYFQVNETLGFGLNYTW</sequence>
<gene>
    <name evidence="1" type="ORF">EVA_03428</name>
</gene>
<dbReference type="AlphaFoldDB" id="J9GLW8"/>
<evidence type="ECO:0008006" key="2">
    <source>
        <dbReference type="Google" id="ProtNLM"/>
    </source>
</evidence>